<evidence type="ECO:0000313" key="2">
    <source>
        <dbReference type="EMBL" id="CAL6054563.1"/>
    </source>
</evidence>
<dbReference type="InterPro" id="IPR051341">
    <property type="entry name" value="Zyg-11_UBL_adapter"/>
</dbReference>
<dbReference type="PANTHER" id="PTHR12904">
    <property type="match status" value="1"/>
</dbReference>
<dbReference type="PANTHER" id="PTHR12904:SF23">
    <property type="entry name" value="PROTEIN ZER-1 HOMOLOG"/>
    <property type="match status" value="1"/>
</dbReference>
<keyword evidence="3" id="KW-1185">Reference proteome</keyword>
<sequence>MQSSKKLSQEQKNISAITNQSEAPDKLYNLSEYDKSMIQKYQNQIKDGTLTIHRDSDLKSLDFIRLLKLNELELTYCNNIIPKLESLTINKIKIMDCGIQSVKDFQLENLKVLNIDNYHDKLQSNTLVQEILQFYKLKELTLYNYITDFSPLSQMTKLTKLCLVSCNLRSTGVLRPLINLEELNLNSNDIDITALQYLTNLTNLSLRSCNLVSLDVLRPLKKLKELNMFYNKIVYLLPLMELKQLSKLDVRFNKIMDTEYIQLHPNVNNFKLDDQDPPTKEELKKANILRDINSPITSIKQLQLLSSRVKEIYTVFRQNINQQLQDSYNNHEQFVARVALLFQKMNLFDGYQ</sequence>
<dbReference type="AlphaFoldDB" id="A0AA86TLA1"/>
<evidence type="ECO:0000313" key="1">
    <source>
        <dbReference type="EMBL" id="CAI9920681.1"/>
    </source>
</evidence>
<organism evidence="1">
    <name type="scientific">Hexamita inflata</name>
    <dbReference type="NCBI Taxonomy" id="28002"/>
    <lineage>
        <taxon>Eukaryota</taxon>
        <taxon>Metamonada</taxon>
        <taxon>Diplomonadida</taxon>
        <taxon>Hexamitidae</taxon>
        <taxon>Hexamitinae</taxon>
        <taxon>Hexamita</taxon>
    </lineage>
</organism>
<reference evidence="2 3" key="2">
    <citation type="submission" date="2024-07" db="EMBL/GenBank/DDBJ databases">
        <authorList>
            <person name="Akdeniz Z."/>
        </authorList>
    </citation>
    <scope>NUCLEOTIDE SEQUENCE [LARGE SCALE GENOMIC DNA]</scope>
</reference>
<reference evidence="1" key="1">
    <citation type="submission" date="2023-06" db="EMBL/GenBank/DDBJ databases">
        <authorList>
            <person name="Kurt Z."/>
        </authorList>
    </citation>
    <scope>NUCLEOTIDE SEQUENCE</scope>
</reference>
<dbReference type="EMBL" id="CAXDID020000202">
    <property type="protein sequence ID" value="CAL6054563.1"/>
    <property type="molecule type" value="Genomic_DNA"/>
</dbReference>
<dbReference type="PROSITE" id="PS51450">
    <property type="entry name" value="LRR"/>
    <property type="match status" value="1"/>
</dbReference>
<gene>
    <name evidence="2" type="ORF">HINF_LOCUS46127</name>
    <name evidence="1" type="ORF">HINF_LOCUS8326</name>
</gene>
<comment type="caution">
    <text evidence="1">The sequence shown here is derived from an EMBL/GenBank/DDBJ whole genome shotgun (WGS) entry which is preliminary data.</text>
</comment>
<dbReference type="InterPro" id="IPR032675">
    <property type="entry name" value="LRR_dom_sf"/>
</dbReference>
<protein>
    <submittedName>
        <fullName evidence="1">NEAT domain-containing leucine-rich repeat protein</fullName>
    </submittedName>
    <submittedName>
        <fullName evidence="2">NEAT_domain-containing leucine-rich repeat protein</fullName>
    </submittedName>
</protein>
<accession>A0AA86TLA1</accession>
<name>A0AA86TLA1_9EUKA</name>
<dbReference type="Proteomes" id="UP001642409">
    <property type="component" value="Unassembled WGS sequence"/>
</dbReference>
<dbReference type="EMBL" id="CATOUU010000202">
    <property type="protein sequence ID" value="CAI9920681.1"/>
    <property type="molecule type" value="Genomic_DNA"/>
</dbReference>
<evidence type="ECO:0000313" key="3">
    <source>
        <dbReference type="Proteomes" id="UP001642409"/>
    </source>
</evidence>
<dbReference type="SUPFAM" id="SSF52058">
    <property type="entry name" value="L domain-like"/>
    <property type="match status" value="1"/>
</dbReference>
<dbReference type="Gene3D" id="3.80.10.10">
    <property type="entry name" value="Ribonuclease Inhibitor"/>
    <property type="match status" value="1"/>
</dbReference>
<proteinExistence type="predicted"/>
<dbReference type="InterPro" id="IPR001611">
    <property type="entry name" value="Leu-rich_rpt"/>
</dbReference>